<evidence type="ECO:0000313" key="2">
    <source>
        <dbReference type="Proteomes" id="UP001163687"/>
    </source>
</evidence>
<organism evidence="1 2">
    <name type="scientific">Caldinitratiruptor microaerophilus</name>
    <dbReference type="NCBI Taxonomy" id="671077"/>
    <lineage>
        <taxon>Bacteria</taxon>
        <taxon>Bacillati</taxon>
        <taxon>Bacillota</taxon>
        <taxon>Clostridia</taxon>
        <taxon>Eubacteriales</taxon>
        <taxon>Symbiobacteriaceae</taxon>
        <taxon>Caldinitratiruptor</taxon>
    </lineage>
</organism>
<gene>
    <name evidence="1" type="ORF">caldi_25920</name>
</gene>
<proteinExistence type="predicted"/>
<name>A0AA35CLN7_9FIRM</name>
<keyword evidence="2" id="KW-1185">Reference proteome</keyword>
<dbReference type="RefSeq" id="WP_264842147.1">
    <property type="nucleotide sequence ID" value="NZ_AP025628.1"/>
</dbReference>
<sequence length="82" mass="8383">MLWGFFDASGAAVSGISPFIGAQAGADDLWLAPGAASYPAANATVYRVFEYAVPVTTVATVPSAFPTVAGIPGIAAFPGFWW</sequence>
<dbReference type="KEGG" id="cmic:caldi_25920"/>
<dbReference type="EMBL" id="AP025628">
    <property type="protein sequence ID" value="BDG61502.1"/>
    <property type="molecule type" value="Genomic_DNA"/>
</dbReference>
<accession>A0AA35CLN7</accession>
<reference evidence="1" key="1">
    <citation type="submission" date="2022-03" db="EMBL/GenBank/DDBJ databases">
        <title>Complete genome sequence of Caldinitratiruptor microaerophilus.</title>
        <authorList>
            <person name="Mukaiyama R."/>
            <person name="Nishiyama T."/>
            <person name="Ueda K."/>
        </authorList>
    </citation>
    <scope>NUCLEOTIDE SEQUENCE</scope>
    <source>
        <strain evidence="1">JCM 16183</strain>
    </source>
</reference>
<evidence type="ECO:0000313" key="1">
    <source>
        <dbReference type="EMBL" id="BDG61502.1"/>
    </source>
</evidence>
<dbReference type="AlphaFoldDB" id="A0AA35CLN7"/>
<protein>
    <submittedName>
        <fullName evidence="1">Uncharacterized protein</fullName>
    </submittedName>
</protein>
<dbReference type="Proteomes" id="UP001163687">
    <property type="component" value="Chromosome"/>
</dbReference>